<protein>
    <submittedName>
        <fullName evidence="3">Uncharacterized protein</fullName>
    </submittedName>
</protein>
<accession>A0A9D2UWL3</accession>
<evidence type="ECO:0000256" key="1">
    <source>
        <dbReference type="SAM" id="Coils"/>
    </source>
</evidence>
<keyword evidence="2" id="KW-0472">Membrane</keyword>
<dbReference type="EMBL" id="DYWI01000066">
    <property type="protein sequence ID" value="HJF65276.1"/>
    <property type="molecule type" value="Genomic_DNA"/>
</dbReference>
<dbReference type="AlphaFoldDB" id="A0A9D2UWL3"/>
<organism evidence="3 4">
    <name type="scientific">Slackia equolifaciens</name>
    <dbReference type="NCBI Taxonomy" id="498718"/>
    <lineage>
        <taxon>Bacteria</taxon>
        <taxon>Bacillati</taxon>
        <taxon>Actinomycetota</taxon>
        <taxon>Coriobacteriia</taxon>
        <taxon>Eggerthellales</taxon>
        <taxon>Eggerthellaceae</taxon>
        <taxon>Slackia</taxon>
    </lineage>
</organism>
<evidence type="ECO:0000256" key="2">
    <source>
        <dbReference type="SAM" id="Phobius"/>
    </source>
</evidence>
<feature type="coiled-coil region" evidence="1">
    <location>
        <begin position="73"/>
        <end position="111"/>
    </location>
</feature>
<feature type="transmembrane region" description="Helical" evidence="2">
    <location>
        <begin position="41"/>
        <end position="59"/>
    </location>
</feature>
<dbReference type="Proteomes" id="UP000786989">
    <property type="component" value="Unassembled WGS sequence"/>
</dbReference>
<gene>
    <name evidence="3" type="ORF">K8U77_04060</name>
</gene>
<evidence type="ECO:0000313" key="4">
    <source>
        <dbReference type="Proteomes" id="UP000786989"/>
    </source>
</evidence>
<keyword evidence="1" id="KW-0175">Coiled coil</keyword>
<name>A0A9D2UWL3_9ACTN</name>
<evidence type="ECO:0000313" key="3">
    <source>
        <dbReference type="EMBL" id="HJF65276.1"/>
    </source>
</evidence>
<feature type="transmembrane region" description="Helical" evidence="2">
    <location>
        <begin position="12"/>
        <end position="35"/>
    </location>
</feature>
<reference evidence="3" key="2">
    <citation type="submission" date="2021-09" db="EMBL/GenBank/DDBJ databases">
        <authorList>
            <person name="Gilroy R."/>
        </authorList>
    </citation>
    <scope>NUCLEOTIDE SEQUENCE</scope>
    <source>
        <strain evidence="3">ChiGjej6B6-11269</strain>
    </source>
</reference>
<proteinExistence type="predicted"/>
<comment type="caution">
    <text evidence="3">The sequence shown here is derived from an EMBL/GenBank/DDBJ whole genome shotgun (WGS) entry which is preliminary data.</text>
</comment>
<keyword evidence="2" id="KW-0812">Transmembrane</keyword>
<reference evidence="3" key="1">
    <citation type="journal article" date="2021" name="PeerJ">
        <title>Extensive microbial diversity within the chicken gut microbiome revealed by metagenomics and culture.</title>
        <authorList>
            <person name="Gilroy R."/>
            <person name="Ravi A."/>
            <person name="Getino M."/>
            <person name="Pursley I."/>
            <person name="Horton D.L."/>
            <person name="Alikhan N.F."/>
            <person name="Baker D."/>
            <person name="Gharbi K."/>
            <person name="Hall N."/>
            <person name="Watson M."/>
            <person name="Adriaenssens E.M."/>
            <person name="Foster-Nyarko E."/>
            <person name="Jarju S."/>
            <person name="Secka A."/>
            <person name="Antonio M."/>
            <person name="Oren A."/>
            <person name="Chaudhuri R.R."/>
            <person name="La Ragione R."/>
            <person name="Hildebrand F."/>
            <person name="Pallen M.J."/>
        </authorList>
    </citation>
    <scope>NUCLEOTIDE SEQUENCE</scope>
    <source>
        <strain evidence="3">ChiGjej6B6-11269</strain>
    </source>
</reference>
<sequence length="319" mass="36165">MKEFVESLGGAFWATFTALSVIVTVALGFGLPKLVDTSNPWVVFIACSLVFIVGFFNGWKQRGFKSGRDMELADRLERERLELAKSNEAEIARINAEKELEIDRRNREEREQAKICAIKGREEERRRQREEVRTRLESLSSGQMALIGKFVRHGNVCKLAKKDTDAALLQSLGILQDLSVTDPVCTHWKLSEAAIAELNADDSLMGKMRAAESKERETGLLEAFERAEYRVKLLAALLYKTGGMSVTTGIFGACFDASFMDYSVIEDNMRDVWLKEDMKAMLDNNQNALAFYDPSGDEIEWLKSKVLEASRRWIQQIED</sequence>
<keyword evidence="2" id="KW-1133">Transmembrane helix</keyword>